<dbReference type="KEGG" id="pbf:CFX0092_A0601"/>
<dbReference type="OrthoDB" id="9802506at2"/>
<dbReference type="PANTHER" id="PTHR21666">
    <property type="entry name" value="PEPTIDASE-RELATED"/>
    <property type="match status" value="1"/>
</dbReference>
<evidence type="ECO:0000256" key="1">
    <source>
        <dbReference type="SAM" id="MobiDB-lite"/>
    </source>
</evidence>
<gene>
    <name evidence="4" type="ORF">CFX0092_A0601</name>
</gene>
<protein>
    <recommendedName>
        <fullName evidence="3">M23ase beta-sheet core domain-containing protein</fullName>
    </recommendedName>
</protein>
<evidence type="ECO:0000313" key="4">
    <source>
        <dbReference type="EMBL" id="CUS02479.2"/>
    </source>
</evidence>
<dbReference type="InterPro" id="IPR016047">
    <property type="entry name" value="M23ase_b-sheet_dom"/>
</dbReference>
<evidence type="ECO:0000259" key="3">
    <source>
        <dbReference type="Pfam" id="PF01551"/>
    </source>
</evidence>
<keyword evidence="2" id="KW-0732">Signal</keyword>
<proteinExistence type="predicted"/>
<reference evidence="4" key="1">
    <citation type="submission" date="2016-01" db="EMBL/GenBank/DDBJ databases">
        <authorList>
            <person name="Mcilroy J.S."/>
            <person name="Karst M S."/>
            <person name="Albertsen M."/>
        </authorList>
    </citation>
    <scope>NUCLEOTIDE SEQUENCE</scope>
    <source>
        <strain evidence="4">Cfx-K</strain>
    </source>
</reference>
<dbReference type="Gene3D" id="2.70.70.10">
    <property type="entry name" value="Glucose Permease (Domain IIA)"/>
    <property type="match status" value="1"/>
</dbReference>
<feature type="signal peptide" evidence="2">
    <location>
        <begin position="1"/>
        <end position="21"/>
    </location>
</feature>
<feature type="compositionally biased region" description="Low complexity" evidence="1">
    <location>
        <begin position="32"/>
        <end position="56"/>
    </location>
</feature>
<dbReference type="GO" id="GO:0004222">
    <property type="term" value="F:metalloendopeptidase activity"/>
    <property type="evidence" value="ECO:0007669"/>
    <property type="project" value="TreeGrafter"/>
</dbReference>
<feature type="compositionally biased region" description="Pro residues" evidence="1">
    <location>
        <begin position="77"/>
        <end position="97"/>
    </location>
</feature>
<feature type="chain" id="PRO_5008240506" description="M23ase beta-sheet core domain-containing protein" evidence="2">
    <location>
        <begin position="22"/>
        <end position="344"/>
    </location>
</feature>
<dbReference type="RefSeq" id="WP_095042085.1">
    <property type="nucleotide sequence ID" value="NZ_LN890655.1"/>
</dbReference>
<organism evidence="4 5">
    <name type="scientific">Candidatus Promineifilum breve</name>
    <dbReference type="NCBI Taxonomy" id="1806508"/>
    <lineage>
        <taxon>Bacteria</taxon>
        <taxon>Bacillati</taxon>
        <taxon>Chloroflexota</taxon>
        <taxon>Ardenticatenia</taxon>
        <taxon>Candidatus Promineifilales</taxon>
        <taxon>Candidatus Promineifilaceae</taxon>
        <taxon>Candidatus Promineifilum</taxon>
    </lineage>
</organism>
<dbReference type="PANTHER" id="PTHR21666:SF270">
    <property type="entry name" value="MUREIN HYDROLASE ACTIVATOR ENVC"/>
    <property type="match status" value="1"/>
</dbReference>
<feature type="region of interest" description="Disordered" evidence="1">
    <location>
        <begin position="32"/>
        <end position="103"/>
    </location>
</feature>
<dbReference type="Pfam" id="PF01551">
    <property type="entry name" value="Peptidase_M23"/>
    <property type="match status" value="1"/>
</dbReference>
<evidence type="ECO:0000313" key="5">
    <source>
        <dbReference type="Proteomes" id="UP000215027"/>
    </source>
</evidence>
<accession>A0A160T0A3</accession>
<feature type="compositionally biased region" description="Low complexity" evidence="1">
    <location>
        <begin position="63"/>
        <end position="76"/>
    </location>
</feature>
<dbReference type="CDD" id="cd12797">
    <property type="entry name" value="M23_peptidase"/>
    <property type="match status" value="1"/>
</dbReference>
<keyword evidence="5" id="KW-1185">Reference proteome</keyword>
<name>A0A160T0A3_9CHLR</name>
<dbReference type="Proteomes" id="UP000215027">
    <property type="component" value="Chromosome I"/>
</dbReference>
<dbReference type="AlphaFoldDB" id="A0A160T0A3"/>
<feature type="domain" description="M23ase beta-sheet core" evidence="3">
    <location>
        <begin position="133"/>
        <end position="233"/>
    </location>
</feature>
<sequence length="344" mass="35018">MGAVLGAWLLLLAACGPPATAVVGPTPAAVVQTAPPRPAGSATPSATAPATPAPSVAAPPSPTSIQTALPPNTAAPTTPPTATAPPPTFTPPPPPPSLAGEHLLWPRPVPLASQMWTDKSYPYGSTRGGALRPHTGVEFGVGAGTPVLAVAPGTVVAAGNDAQLAYGPQTDFYGNLVIVELEGGAPTFVLYGHLSEVSVAVGQTVAAGDVLGLSGATGVADGPHLHFEVRVGANDYSATRNPLLWLVPLPQTGVVAGRVVSPSGELLHEAPITLRRVDAPAAYTATTSYALGEPNSDGIDENFAVDDVVGGFYEVIVDNGRRRFTTELWVYPGRINWVELVVGP</sequence>
<dbReference type="InterPro" id="IPR050570">
    <property type="entry name" value="Cell_wall_metabolism_enzyme"/>
</dbReference>
<dbReference type="SUPFAM" id="SSF51261">
    <property type="entry name" value="Duplicated hybrid motif"/>
    <property type="match status" value="1"/>
</dbReference>
<dbReference type="EMBL" id="LN890655">
    <property type="protein sequence ID" value="CUS02479.2"/>
    <property type="molecule type" value="Genomic_DNA"/>
</dbReference>
<dbReference type="InterPro" id="IPR011055">
    <property type="entry name" value="Dup_hybrid_motif"/>
</dbReference>
<evidence type="ECO:0000256" key="2">
    <source>
        <dbReference type="SAM" id="SignalP"/>
    </source>
</evidence>